<dbReference type="EMBL" id="JACGWN010000008">
    <property type="protein sequence ID" value="KAL0439812.1"/>
    <property type="molecule type" value="Genomic_DNA"/>
</dbReference>
<proteinExistence type="predicted"/>
<dbReference type="PANTHER" id="PTHR33116">
    <property type="entry name" value="REVERSE TRANSCRIPTASE ZINC-BINDING DOMAIN-CONTAINING PROTEIN-RELATED-RELATED"/>
    <property type="match status" value="1"/>
</dbReference>
<reference evidence="2" key="1">
    <citation type="submission" date="2020-06" db="EMBL/GenBank/DDBJ databases">
        <authorList>
            <person name="Li T."/>
            <person name="Hu X."/>
            <person name="Zhang T."/>
            <person name="Song X."/>
            <person name="Zhang H."/>
            <person name="Dai N."/>
            <person name="Sheng W."/>
            <person name="Hou X."/>
            <person name="Wei L."/>
        </authorList>
    </citation>
    <scope>NUCLEOTIDE SEQUENCE</scope>
    <source>
        <strain evidence="2">KEN1</strain>
        <tissue evidence="2">Leaf</tissue>
    </source>
</reference>
<sequence>MSGLQVSPRKSQIILSRSVQTERQHILAMMGFQEGILPIKYLGVPLVSSRLSIADCHPLIQKVDGRLAGWNHLNLSFVGREDKQSIWVAWVIRYRLQNQTLWTAKVSNATWCWKKLVKLSALIKPGLNYRVGDGNKFKLWLDLWHERGPLINIFPTGLSITGLPSDSLLHEVLSNGQWMWPSKTDFDINEIVSCLPHTYPGESDSILWKTNSCRFSTAAALALLQPSSPHVLWNRLLEDRFKIPRHIFILWLAIKERLSTMDRPWIGQQGDECVLCNNSSTESHSHLFFHCAY</sequence>
<gene>
    <name evidence="2" type="ORF">Slati_2464200</name>
</gene>
<organism evidence="2">
    <name type="scientific">Sesamum latifolium</name>
    <dbReference type="NCBI Taxonomy" id="2727402"/>
    <lineage>
        <taxon>Eukaryota</taxon>
        <taxon>Viridiplantae</taxon>
        <taxon>Streptophyta</taxon>
        <taxon>Embryophyta</taxon>
        <taxon>Tracheophyta</taxon>
        <taxon>Spermatophyta</taxon>
        <taxon>Magnoliopsida</taxon>
        <taxon>eudicotyledons</taxon>
        <taxon>Gunneridae</taxon>
        <taxon>Pentapetalae</taxon>
        <taxon>asterids</taxon>
        <taxon>lamiids</taxon>
        <taxon>Lamiales</taxon>
        <taxon>Pedaliaceae</taxon>
        <taxon>Sesamum</taxon>
    </lineage>
</organism>
<evidence type="ECO:0000313" key="2">
    <source>
        <dbReference type="EMBL" id="KAL0439812.1"/>
    </source>
</evidence>
<accession>A0AAW2WD94</accession>
<feature type="domain" description="Reverse transcriptase zinc-binding" evidence="1">
    <location>
        <begin position="215"/>
        <end position="292"/>
    </location>
</feature>
<dbReference type="InterPro" id="IPR026960">
    <property type="entry name" value="RVT-Znf"/>
</dbReference>
<dbReference type="PANTHER" id="PTHR33116:SF78">
    <property type="entry name" value="OS12G0587133 PROTEIN"/>
    <property type="match status" value="1"/>
</dbReference>
<dbReference type="Pfam" id="PF13966">
    <property type="entry name" value="zf-RVT"/>
    <property type="match status" value="1"/>
</dbReference>
<evidence type="ECO:0000259" key="1">
    <source>
        <dbReference type="Pfam" id="PF13966"/>
    </source>
</evidence>
<reference evidence="2" key="2">
    <citation type="journal article" date="2024" name="Plant">
        <title>Genomic evolution and insights into agronomic trait innovations of Sesamum species.</title>
        <authorList>
            <person name="Miao H."/>
            <person name="Wang L."/>
            <person name="Qu L."/>
            <person name="Liu H."/>
            <person name="Sun Y."/>
            <person name="Le M."/>
            <person name="Wang Q."/>
            <person name="Wei S."/>
            <person name="Zheng Y."/>
            <person name="Lin W."/>
            <person name="Duan Y."/>
            <person name="Cao H."/>
            <person name="Xiong S."/>
            <person name="Wang X."/>
            <person name="Wei L."/>
            <person name="Li C."/>
            <person name="Ma Q."/>
            <person name="Ju M."/>
            <person name="Zhao R."/>
            <person name="Li G."/>
            <person name="Mu C."/>
            <person name="Tian Q."/>
            <person name="Mei H."/>
            <person name="Zhang T."/>
            <person name="Gao T."/>
            <person name="Zhang H."/>
        </authorList>
    </citation>
    <scope>NUCLEOTIDE SEQUENCE</scope>
    <source>
        <strain evidence="2">KEN1</strain>
    </source>
</reference>
<name>A0AAW2WD94_9LAMI</name>
<dbReference type="AlphaFoldDB" id="A0AAW2WD94"/>
<protein>
    <recommendedName>
        <fullName evidence="1">Reverse transcriptase zinc-binding domain-containing protein</fullName>
    </recommendedName>
</protein>
<comment type="caution">
    <text evidence="2">The sequence shown here is derived from an EMBL/GenBank/DDBJ whole genome shotgun (WGS) entry which is preliminary data.</text>
</comment>